<sequence>MLHRRTVLKTGAAAVAVAAIGKFSAARAEGGFAPKPGSWRDFEIRTRIELAPSKGAARVWVPTPSFAADAWTRPGETRFTSNADDARLAQEPAGMVVAEWKNGSAAPVLEVVSRVSTRDRAVELTGSSETLSGADRTLYLAPTAHVPTDGIVKTRADEIVGARTSDVEKARAIYEWVVENTFRDAKVRGCGLGDVKTMLESGNLGGKCADINALYVGLARAAGLPARDVYGLRVAPSKFGYKSLGANSETVTKAQHCRAEVWLDGAGWVPVDPADVRKVALEEPPTKLAMDDPKVVAARKALFGSWETNWIAYNDAHDVKLPGSEAGPLGFFMYPQAETVAGLLDCLDPDGFRYSITAREVTA</sequence>
<evidence type="ECO:0000313" key="4">
    <source>
        <dbReference type="Proteomes" id="UP000249577"/>
    </source>
</evidence>
<evidence type="ECO:0000313" key="3">
    <source>
        <dbReference type="EMBL" id="PZQ11548.1"/>
    </source>
</evidence>
<feature type="domain" description="Transglutaminase-like" evidence="2">
    <location>
        <begin position="200"/>
        <end position="275"/>
    </location>
</feature>
<dbReference type="InterPro" id="IPR006311">
    <property type="entry name" value="TAT_signal"/>
</dbReference>
<dbReference type="InterPro" id="IPR038765">
    <property type="entry name" value="Papain-like_cys_pep_sf"/>
</dbReference>
<feature type="chain" id="PRO_5015943427" evidence="1">
    <location>
        <begin position="29"/>
        <end position="363"/>
    </location>
</feature>
<dbReference type="PANTHER" id="PTHR38339">
    <property type="entry name" value="TRANSGLUTAMINASE DOMAIN PROTEIN"/>
    <property type="match status" value="1"/>
</dbReference>
<organism evidence="3 4">
    <name type="scientific">Ancylobacter novellus</name>
    <name type="common">Thiobacillus novellus</name>
    <dbReference type="NCBI Taxonomy" id="921"/>
    <lineage>
        <taxon>Bacteria</taxon>
        <taxon>Pseudomonadati</taxon>
        <taxon>Pseudomonadota</taxon>
        <taxon>Alphaproteobacteria</taxon>
        <taxon>Hyphomicrobiales</taxon>
        <taxon>Xanthobacteraceae</taxon>
        <taxon>Ancylobacter</taxon>
    </lineage>
</organism>
<dbReference type="InterPro" id="IPR002931">
    <property type="entry name" value="Transglutaminase-like"/>
</dbReference>
<comment type="caution">
    <text evidence="3">The sequence shown here is derived from an EMBL/GenBank/DDBJ whole genome shotgun (WGS) entry which is preliminary data.</text>
</comment>
<dbReference type="Pfam" id="PF01841">
    <property type="entry name" value="Transglut_core"/>
    <property type="match status" value="1"/>
</dbReference>
<dbReference type="SMART" id="SM00460">
    <property type="entry name" value="TGc"/>
    <property type="match status" value="1"/>
</dbReference>
<protein>
    <submittedName>
        <fullName evidence="3">Transglutaminase</fullName>
    </submittedName>
</protein>
<proteinExistence type="predicted"/>
<accession>A0A2W5K7Z6</accession>
<evidence type="ECO:0000256" key="1">
    <source>
        <dbReference type="SAM" id="SignalP"/>
    </source>
</evidence>
<name>A0A2W5K7Z6_ANCNO</name>
<dbReference type="SUPFAM" id="SSF54001">
    <property type="entry name" value="Cysteine proteinases"/>
    <property type="match status" value="1"/>
</dbReference>
<dbReference type="EMBL" id="QFPN01000011">
    <property type="protein sequence ID" value="PZQ11548.1"/>
    <property type="molecule type" value="Genomic_DNA"/>
</dbReference>
<dbReference type="Proteomes" id="UP000249577">
    <property type="component" value="Unassembled WGS sequence"/>
</dbReference>
<reference evidence="3 4" key="1">
    <citation type="submission" date="2017-08" db="EMBL/GenBank/DDBJ databases">
        <title>Infants hospitalized years apart are colonized by the same room-sourced microbial strains.</title>
        <authorList>
            <person name="Brooks B."/>
            <person name="Olm M.R."/>
            <person name="Firek B.A."/>
            <person name="Baker R."/>
            <person name="Thomas B.C."/>
            <person name="Morowitz M.J."/>
            <person name="Banfield J.F."/>
        </authorList>
    </citation>
    <scope>NUCLEOTIDE SEQUENCE [LARGE SCALE GENOMIC DNA]</scope>
    <source>
        <strain evidence="3">S2_005_003_R2_43</strain>
    </source>
</reference>
<keyword evidence="1" id="KW-0732">Signal</keyword>
<evidence type="ECO:0000259" key="2">
    <source>
        <dbReference type="SMART" id="SM00460"/>
    </source>
</evidence>
<gene>
    <name evidence="3" type="ORF">DI565_17555</name>
</gene>
<dbReference type="PROSITE" id="PS51318">
    <property type="entry name" value="TAT"/>
    <property type="match status" value="1"/>
</dbReference>
<dbReference type="Gene3D" id="3.10.620.30">
    <property type="match status" value="1"/>
</dbReference>
<dbReference type="AlphaFoldDB" id="A0A2W5K7Z6"/>
<dbReference type="PANTHER" id="PTHR38339:SF1">
    <property type="entry name" value="TRANSGLUTAMINASE-LIKE DOMAIN-CONTAINING PROTEIN"/>
    <property type="match status" value="1"/>
</dbReference>
<feature type="signal peptide" evidence="1">
    <location>
        <begin position="1"/>
        <end position="28"/>
    </location>
</feature>